<dbReference type="AlphaFoldDB" id="A0A9Q0CXZ2"/>
<dbReference type="Gene3D" id="3.30.410.40">
    <property type="match status" value="1"/>
</dbReference>
<reference evidence="9" key="1">
    <citation type="journal article" date="2022" name="Cell">
        <title>Repeat-based holocentromeres influence genome architecture and karyotype evolution.</title>
        <authorList>
            <person name="Hofstatter P.G."/>
            <person name="Thangavel G."/>
            <person name="Lux T."/>
            <person name="Neumann P."/>
            <person name="Vondrak T."/>
            <person name="Novak P."/>
            <person name="Zhang M."/>
            <person name="Costa L."/>
            <person name="Castellani M."/>
            <person name="Scott A."/>
            <person name="Toegelov H."/>
            <person name="Fuchs J."/>
            <person name="Mata-Sucre Y."/>
            <person name="Dias Y."/>
            <person name="Vanzela A.L.L."/>
            <person name="Huettel B."/>
            <person name="Almeida C.C.S."/>
            <person name="Simkova H."/>
            <person name="Souza G."/>
            <person name="Pedrosa-Harand A."/>
            <person name="Macas J."/>
            <person name="Mayer K.F.X."/>
            <person name="Houben A."/>
            <person name="Marques A."/>
        </authorList>
    </citation>
    <scope>NUCLEOTIDE SEQUENCE</scope>
    <source>
        <strain evidence="9">RhyBre1mFocal</strain>
    </source>
</reference>
<comment type="cofactor">
    <cofactor evidence="3">
        <name>FAD</name>
        <dbReference type="ChEBI" id="CHEBI:57692"/>
    </cofactor>
</comment>
<dbReference type="SUPFAM" id="SSF51905">
    <property type="entry name" value="FAD/NAD(P)-binding domain"/>
    <property type="match status" value="1"/>
</dbReference>
<feature type="domain" description="Glucose-methanol-choline oxidoreductase N-terminal" evidence="7">
    <location>
        <begin position="118"/>
        <end position="141"/>
    </location>
</feature>
<evidence type="ECO:0000256" key="6">
    <source>
        <dbReference type="SAM" id="SignalP"/>
    </source>
</evidence>
<feature type="binding site" evidence="3">
    <location>
        <begin position="557"/>
        <end position="558"/>
    </location>
    <ligand>
        <name>FAD</name>
        <dbReference type="ChEBI" id="CHEBI:57692"/>
    </ligand>
</feature>
<feature type="binding site" evidence="3">
    <location>
        <position position="233"/>
    </location>
    <ligand>
        <name>FAD</name>
        <dbReference type="ChEBI" id="CHEBI:57692"/>
    </ligand>
</feature>
<accession>A0A9Q0CXZ2</accession>
<feature type="disulfide bond" evidence="4">
    <location>
        <begin position="454"/>
        <end position="509"/>
    </location>
</feature>
<dbReference type="InterPro" id="IPR000172">
    <property type="entry name" value="GMC_OxRdtase_N"/>
</dbReference>
<keyword evidence="10" id="KW-1185">Reference proteome</keyword>
<dbReference type="PANTHER" id="PTHR45968:SF3">
    <property type="entry name" value="OS04G0573100 PROTEIN"/>
    <property type="match status" value="1"/>
</dbReference>
<dbReference type="PANTHER" id="PTHR45968">
    <property type="entry name" value="OSJNBA0019K04.7 PROTEIN"/>
    <property type="match status" value="1"/>
</dbReference>
<keyword evidence="2 6" id="KW-0732">Signal</keyword>
<evidence type="ECO:0000259" key="8">
    <source>
        <dbReference type="PROSITE" id="PS00624"/>
    </source>
</evidence>
<proteinExistence type="inferred from homology"/>
<comment type="caution">
    <text evidence="9">The sequence shown here is derived from an EMBL/GenBank/DDBJ whole genome shotgun (WGS) entry which is preliminary data.</text>
</comment>
<evidence type="ECO:0000256" key="4">
    <source>
        <dbReference type="PIRSR" id="PIRSR000137-3"/>
    </source>
</evidence>
<dbReference type="OrthoDB" id="269227at2759"/>
<dbReference type="InterPro" id="IPR036188">
    <property type="entry name" value="FAD/NAD-bd_sf"/>
</dbReference>
<feature type="domain" description="Glucose-methanol-choline oxidoreductase N-terminal" evidence="8">
    <location>
        <begin position="278"/>
        <end position="292"/>
    </location>
</feature>
<keyword evidence="3 5" id="KW-0274">FAD</keyword>
<dbReference type="PIRSF" id="PIRSF000137">
    <property type="entry name" value="Alcohol_oxidase"/>
    <property type="match status" value="1"/>
</dbReference>
<dbReference type="InterPro" id="IPR007867">
    <property type="entry name" value="GMC_OxRtase_C"/>
</dbReference>
<evidence type="ECO:0000256" key="3">
    <source>
        <dbReference type="PIRSR" id="PIRSR000137-2"/>
    </source>
</evidence>
<gene>
    <name evidence="9" type="ORF">LUZ63_002027</name>
</gene>
<dbReference type="SUPFAM" id="SSF54373">
    <property type="entry name" value="FAD-linked reductases, C-terminal domain"/>
    <property type="match status" value="1"/>
</dbReference>
<feature type="binding site" evidence="3">
    <location>
        <begin position="517"/>
        <end position="518"/>
    </location>
    <ligand>
        <name>FAD</name>
        <dbReference type="ChEBI" id="CHEBI:57692"/>
    </ligand>
</feature>
<organism evidence="9 10">
    <name type="scientific">Rhynchospora breviuscula</name>
    <dbReference type="NCBI Taxonomy" id="2022672"/>
    <lineage>
        <taxon>Eukaryota</taxon>
        <taxon>Viridiplantae</taxon>
        <taxon>Streptophyta</taxon>
        <taxon>Embryophyta</taxon>
        <taxon>Tracheophyta</taxon>
        <taxon>Spermatophyta</taxon>
        <taxon>Magnoliopsida</taxon>
        <taxon>Liliopsida</taxon>
        <taxon>Poales</taxon>
        <taxon>Cyperaceae</taxon>
        <taxon>Cyperoideae</taxon>
        <taxon>Rhynchosporeae</taxon>
        <taxon>Rhynchospora</taxon>
    </lineage>
</organism>
<dbReference type="Proteomes" id="UP001151287">
    <property type="component" value="Unassembled WGS sequence"/>
</dbReference>
<dbReference type="Pfam" id="PF00732">
    <property type="entry name" value="GMC_oxred_N"/>
    <property type="match status" value="1"/>
</dbReference>
<dbReference type="PROSITE" id="PS00623">
    <property type="entry name" value="GMC_OXRED_1"/>
    <property type="match status" value="1"/>
</dbReference>
<sequence length="576" mass="62772">MAHLLCTPIIASFAMILLSLGLAKSQKAPSYTFMKNAVESPAVSFYDYIIVGGGTAGCPLAATLSRNARVLLLERGGSPYGNQNISNLVGFAHTLADNSPNSAAQQFVSEDGVPNARARVLGGGSCLNAGFYTRASMKYVQNAGWNQALVNESYRWVEETVAFEPLVQQWQSALRDGLIEVGVGPYNGFNLDHIYGTKIGGSIFDKHGNRHTAADLLRHANPAHLTVLLHARVTKLLFRLRGRPRPLAHGVLYRDSAGKLHKAYINKGSKNEIMLSAGAIGSPQILMLSGVGPRRHLKSMGIPVVLDQPMVGTGMSDNPMNALYVPSPIPVEVSLIQVVGITRFGTYIEGASGSNFAGAPASNVDDKLQRESVFLPKIYQLSIGASERLTSEAVASAEEPRNNSTELAFRGGFILEKIIGPLSKGDLKLKNTNPDDNPSIRFNYFKEPKDLRRCVAGLKTIEKVIQSKAFSKFTYPFLSIESLLNMTISFPVNNIPRHDNDSKSLEQYCRDTVMTIWHYHGGCQVGRVVDLDYRVMGVDALRVVDGSTFINSPGTNPQATVMMLGRYMGIKILNER</sequence>
<protein>
    <recommendedName>
        <fullName evidence="7 8">Glucose-methanol-choline oxidoreductase N-terminal domain-containing protein</fullName>
    </recommendedName>
</protein>
<feature type="binding site" evidence="3">
    <location>
        <position position="120"/>
    </location>
    <ligand>
        <name>FAD</name>
        <dbReference type="ChEBI" id="CHEBI:57692"/>
    </ligand>
</feature>
<evidence type="ECO:0000313" key="10">
    <source>
        <dbReference type="Proteomes" id="UP001151287"/>
    </source>
</evidence>
<evidence type="ECO:0000313" key="9">
    <source>
        <dbReference type="EMBL" id="KAJ1702248.1"/>
    </source>
</evidence>
<dbReference type="InterPro" id="IPR051871">
    <property type="entry name" value="GMC_Oxidoreductase-Related"/>
</dbReference>
<evidence type="ECO:0000256" key="1">
    <source>
        <dbReference type="ARBA" id="ARBA00010790"/>
    </source>
</evidence>
<name>A0A9Q0CXZ2_9POAL</name>
<dbReference type="GO" id="GO:0050660">
    <property type="term" value="F:flavin adenine dinucleotide binding"/>
    <property type="evidence" value="ECO:0007669"/>
    <property type="project" value="InterPro"/>
</dbReference>
<feature type="binding site" evidence="3">
    <location>
        <position position="546"/>
    </location>
    <ligand>
        <name>FAD</name>
        <dbReference type="ChEBI" id="CHEBI:57692"/>
    </ligand>
</feature>
<dbReference type="GO" id="GO:0016614">
    <property type="term" value="F:oxidoreductase activity, acting on CH-OH group of donors"/>
    <property type="evidence" value="ECO:0007669"/>
    <property type="project" value="InterPro"/>
</dbReference>
<keyword evidence="4" id="KW-1015">Disulfide bond</keyword>
<keyword evidence="5" id="KW-0285">Flavoprotein</keyword>
<feature type="signal peptide" evidence="6">
    <location>
        <begin position="1"/>
        <end position="25"/>
    </location>
</feature>
<dbReference type="EMBL" id="JAMQYH010000001">
    <property type="protein sequence ID" value="KAJ1702248.1"/>
    <property type="molecule type" value="Genomic_DNA"/>
</dbReference>
<dbReference type="Pfam" id="PF05199">
    <property type="entry name" value="GMC_oxred_C"/>
    <property type="match status" value="1"/>
</dbReference>
<dbReference type="InterPro" id="IPR012132">
    <property type="entry name" value="GMC_OxRdtase"/>
</dbReference>
<dbReference type="PROSITE" id="PS00624">
    <property type="entry name" value="GMC_OXRED_2"/>
    <property type="match status" value="1"/>
</dbReference>
<evidence type="ECO:0000256" key="2">
    <source>
        <dbReference type="ARBA" id="ARBA00022729"/>
    </source>
</evidence>
<evidence type="ECO:0000256" key="5">
    <source>
        <dbReference type="RuleBase" id="RU003968"/>
    </source>
</evidence>
<comment type="similarity">
    <text evidence="1 5">Belongs to the GMC oxidoreductase family.</text>
</comment>
<evidence type="ECO:0000259" key="7">
    <source>
        <dbReference type="PROSITE" id="PS00623"/>
    </source>
</evidence>
<dbReference type="Gene3D" id="3.50.50.60">
    <property type="entry name" value="FAD/NAD(P)-binding domain"/>
    <property type="match status" value="1"/>
</dbReference>
<feature type="chain" id="PRO_5040344700" description="Glucose-methanol-choline oxidoreductase N-terminal domain-containing protein" evidence="6">
    <location>
        <begin position="26"/>
        <end position="576"/>
    </location>
</feature>